<organism evidence="1 2">
    <name type="scientific">Rotaria magnacalcarata</name>
    <dbReference type="NCBI Taxonomy" id="392030"/>
    <lineage>
        <taxon>Eukaryota</taxon>
        <taxon>Metazoa</taxon>
        <taxon>Spiralia</taxon>
        <taxon>Gnathifera</taxon>
        <taxon>Rotifera</taxon>
        <taxon>Eurotatoria</taxon>
        <taxon>Bdelloidea</taxon>
        <taxon>Philodinida</taxon>
        <taxon>Philodinidae</taxon>
        <taxon>Rotaria</taxon>
    </lineage>
</organism>
<comment type="caution">
    <text evidence="1">The sequence shown here is derived from an EMBL/GenBank/DDBJ whole genome shotgun (WGS) entry which is preliminary data.</text>
</comment>
<accession>A0A815F0F6</accession>
<evidence type="ECO:0000313" key="1">
    <source>
        <dbReference type="EMBL" id="CAF1318540.1"/>
    </source>
</evidence>
<dbReference type="Proteomes" id="UP000663855">
    <property type="component" value="Unassembled WGS sequence"/>
</dbReference>
<proteinExistence type="predicted"/>
<dbReference type="EMBL" id="CAJNOV010008311">
    <property type="protein sequence ID" value="CAF1318540.1"/>
    <property type="molecule type" value="Genomic_DNA"/>
</dbReference>
<protein>
    <submittedName>
        <fullName evidence="1">Uncharacterized protein</fullName>
    </submittedName>
</protein>
<sequence length="848" mass="97988">MSVSKAKIKRTASSSFVCVSAPSIEPVINIVNGLFESYNFLAPNEYSEKTLGLLAFLLRKSIGEINFSDIIDDAEKRYQQRQQNDYVTLLEDRRKNLAEIEASIEKCLMITRLISYINENESQFLSLISDLRIDMRMRITDKPISKNIEYPADFRLREQHFLRRRMAQDVRRLFQFTHLEAKEPPSIIHLMNRTTEYLSYIIDCKMRYDPQFHEAGLKELETLFSTSFMILNHPHYGVNPVLIYERRGTGQCVAKLSVTLVSLLSDFMQSHPNLIELYDIETSVLPLSPTYKLESSTISWKTCCLQIDPNEKPRTIQYAELSLLTIQYPTNKNTRIHIGDELHRLKFSIKLRLNLQQFNFSRCYQTPLETLDFGIVSHNNYIPHSLTRVILSDIRRHTHRPTTDVPQLLKYILRFFCHRTGVSYGPCLKSYLEKELYKAQNERKNFQTMEDIYMDFLVPFVNQVEFMAKHPILAMFYADGLCLGICDSERAADIMRKSTDVNSPIIGLRLNSIKVDYETNSSASATSKTVKIYPCAVRVDIYNNRRKQLQYFTFASSILVMDIKKLINTAHTENGSHIRILSNLDNQTNAKNYKSFKDFEKYFHERLNKIYSTNEGYRPITMILQNIEDDGDDEKNHEETSSPNTILYEMLQENPSSEPPPSSKACNNESFSNLTSAQENIPIADAHPTISTIPVPRGFSTSSQQPLQSVNNQDIVQYVLDRPDMLAELLHRLGTLQVTSPTIQISLEQYYRNQQPLLSTQPQQYPTSFPMQYELPLYNQQLFSQSTSLPVAFGQTNNGNQCQYFPINNGQTSTQQNQLDTRASYNYEDIFDDIMLGSIPCNRTDQIK</sequence>
<reference evidence="1" key="1">
    <citation type="submission" date="2021-02" db="EMBL/GenBank/DDBJ databases">
        <authorList>
            <person name="Nowell W R."/>
        </authorList>
    </citation>
    <scope>NUCLEOTIDE SEQUENCE</scope>
</reference>
<evidence type="ECO:0000313" key="2">
    <source>
        <dbReference type="Proteomes" id="UP000663855"/>
    </source>
</evidence>
<dbReference type="AlphaFoldDB" id="A0A815F0F6"/>
<gene>
    <name evidence="1" type="ORF">CJN711_LOCUS17812</name>
</gene>
<name>A0A815F0F6_9BILA</name>